<keyword evidence="2" id="KW-0812">Transmembrane</keyword>
<keyword evidence="5" id="KW-1185">Reference proteome</keyword>
<dbReference type="Pfam" id="PF04488">
    <property type="entry name" value="Gly_transf_sug"/>
    <property type="match status" value="1"/>
</dbReference>
<dbReference type="Proteomes" id="UP000822688">
    <property type="component" value="Chromosome 7"/>
</dbReference>
<feature type="domain" description="Alpha 1,4-glycosyltransferase" evidence="3">
    <location>
        <begin position="439"/>
        <end position="514"/>
    </location>
</feature>
<dbReference type="EMBL" id="CM026428">
    <property type="protein sequence ID" value="KAG0566680.1"/>
    <property type="molecule type" value="Genomic_DNA"/>
</dbReference>
<keyword evidence="2" id="KW-1133">Transmembrane helix</keyword>
<keyword evidence="2" id="KW-0472">Membrane</keyword>
<dbReference type="InterPro" id="IPR044789">
    <property type="entry name" value="Put_A1-4-GlycosylTfrase_plant"/>
</dbReference>
<dbReference type="InterPro" id="IPR007577">
    <property type="entry name" value="GlycoTrfase_DXD_sugar-bd_CS"/>
</dbReference>
<feature type="transmembrane region" description="Helical" evidence="2">
    <location>
        <begin position="39"/>
        <end position="60"/>
    </location>
</feature>
<dbReference type="Pfam" id="PF04572">
    <property type="entry name" value="Gb3_synth"/>
    <property type="match status" value="1"/>
</dbReference>
<accession>A0A8T0H5Z9</accession>
<dbReference type="PANTHER" id="PTHR46781:SF5">
    <property type="entry name" value="ALPHA 1,4-GLYCOSYLTRANSFERASE FAMILY PROTEIN"/>
    <property type="match status" value="1"/>
</dbReference>
<dbReference type="InterPro" id="IPR029044">
    <property type="entry name" value="Nucleotide-diphossugar_trans"/>
</dbReference>
<evidence type="ECO:0000313" key="5">
    <source>
        <dbReference type="Proteomes" id="UP000822688"/>
    </source>
</evidence>
<evidence type="ECO:0000313" key="4">
    <source>
        <dbReference type="EMBL" id="KAG0566680.1"/>
    </source>
</evidence>
<reference evidence="4" key="1">
    <citation type="submission" date="2020-06" db="EMBL/GenBank/DDBJ databases">
        <title>WGS assembly of Ceratodon purpureus strain R40.</title>
        <authorList>
            <person name="Carey S.B."/>
            <person name="Jenkins J."/>
            <person name="Shu S."/>
            <person name="Lovell J.T."/>
            <person name="Sreedasyam A."/>
            <person name="Maumus F."/>
            <person name="Tiley G.P."/>
            <person name="Fernandez-Pozo N."/>
            <person name="Barry K."/>
            <person name="Chen C."/>
            <person name="Wang M."/>
            <person name="Lipzen A."/>
            <person name="Daum C."/>
            <person name="Saski C.A."/>
            <person name="Payton A.C."/>
            <person name="Mcbreen J.C."/>
            <person name="Conrad R.E."/>
            <person name="Kollar L.M."/>
            <person name="Olsson S."/>
            <person name="Huttunen S."/>
            <person name="Landis J.B."/>
            <person name="Wickett N.J."/>
            <person name="Johnson M.G."/>
            <person name="Rensing S.A."/>
            <person name="Grimwood J."/>
            <person name="Schmutz J."/>
            <person name="Mcdaniel S.F."/>
        </authorList>
    </citation>
    <scope>NUCLEOTIDE SEQUENCE</scope>
    <source>
        <strain evidence="4">R40</strain>
    </source>
</reference>
<proteinExistence type="predicted"/>
<evidence type="ECO:0000256" key="1">
    <source>
        <dbReference type="SAM" id="MobiDB-lite"/>
    </source>
</evidence>
<evidence type="ECO:0000256" key="2">
    <source>
        <dbReference type="SAM" id="Phobius"/>
    </source>
</evidence>
<dbReference type="PANTHER" id="PTHR46781">
    <property type="entry name" value="ALPHA 1,4-GLYCOSYLTRANSFERASE FAMILY PROTEIN"/>
    <property type="match status" value="1"/>
</dbReference>
<protein>
    <recommendedName>
        <fullName evidence="3">Alpha 1,4-glycosyltransferase domain-containing protein</fullName>
    </recommendedName>
</protein>
<sequence length="524" mass="59433">MCIAICVVGDSKIRSMEALSSGSPAKEPSRNSWRRKTNIFVAMPTLLTLYFIGAGVAFVICTRTFVSFHIFSHESQAPVQLFRMNSTYLPGQGSVLVPEKPALEVIEELQAPPHTLRDRELGIDVFKANTTTTNASSSQTPEQPDFDPADDQEAIPADLPPVEEFDTEPEFMQNPTVKKSKVLHAAVLQHRLKRMSSMERRRWLHENWSVFKILKEDNLSNQFSDRMQEFFCNNNITPHLSMLPNSSSSNSTPSETLQTQADLHDIDEANICKPQLPSNPAFCTERFFLTWMSPVSSFTPRERLGLESIFKHQPNACVVILSRTMDSDAGRKILAPFVTRGYRIMAVTPDLPSLFADLPAAKWLNRLRDGTGDPGCINLMQNLSNIMRLAALYKYGGVYLDTDVIVLKSFAELRNVVGTQSKNAYTGHWTRLNNAVLVFDRAHPIVYEFLREFVDTFDGSRWGWNGPYLVSRVVDKVLQVQKWANCSDVAVLPLQAFYPVNWIDIVKFFQKPTEEREIKWQVMD</sequence>
<comment type="caution">
    <text evidence="4">The sequence shown here is derived from an EMBL/GenBank/DDBJ whole genome shotgun (WGS) entry which is preliminary data.</text>
</comment>
<gene>
    <name evidence="4" type="ORF">KC19_7G081100</name>
</gene>
<feature type="region of interest" description="Disordered" evidence="1">
    <location>
        <begin position="130"/>
        <end position="152"/>
    </location>
</feature>
<name>A0A8T0H5Z9_CERPU</name>
<dbReference type="Gene3D" id="3.90.550.20">
    <property type="match status" value="1"/>
</dbReference>
<organism evidence="4 5">
    <name type="scientific">Ceratodon purpureus</name>
    <name type="common">Fire moss</name>
    <name type="synonym">Dicranum purpureum</name>
    <dbReference type="NCBI Taxonomy" id="3225"/>
    <lineage>
        <taxon>Eukaryota</taxon>
        <taxon>Viridiplantae</taxon>
        <taxon>Streptophyta</taxon>
        <taxon>Embryophyta</taxon>
        <taxon>Bryophyta</taxon>
        <taxon>Bryophytina</taxon>
        <taxon>Bryopsida</taxon>
        <taxon>Dicranidae</taxon>
        <taxon>Pseudoditrichales</taxon>
        <taxon>Ditrichaceae</taxon>
        <taxon>Ceratodon</taxon>
    </lineage>
</organism>
<dbReference type="SUPFAM" id="SSF53448">
    <property type="entry name" value="Nucleotide-diphospho-sugar transferases"/>
    <property type="match status" value="1"/>
</dbReference>
<evidence type="ECO:0000259" key="3">
    <source>
        <dbReference type="Pfam" id="PF04572"/>
    </source>
</evidence>
<dbReference type="AlphaFoldDB" id="A0A8T0H5Z9"/>
<dbReference type="InterPro" id="IPR007652">
    <property type="entry name" value="A1-4-GlycosylTfrase_dom"/>
</dbReference>